<evidence type="ECO:0000259" key="3">
    <source>
        <dbReference type="PROSITE" id="PS51886"/>
    </source>
</evidence>
<dbReference type="InterPro" id="IPR002048">
    <property type="entry name" value="EF_hand_dom"/>
</dbReference>
<dbReference type="InterPro" id="IPR011992">
    <property type="entry name" value="EF-hand-dom_pair"/>
</dbReference>
<proteinExistence type="predicted"/>
<dbReference type="PROSITE" id="PS50222">
    <property type="entry name" value="EF_HAND_2"/>
    <property type="match status" value="1"/>
</dbReference>
<evidence type="ECO:0000259" key="2">
    <source>
        <dbReference type="PROSITE" id="PS50222"/>
    </source>
</evidence>
<dbReference type="PANTHER" id="PTHR23354">
    <property type="entry name" value="NUCLEOLAR PROTEIN 7/ESTROGEN RECEPTOR COACTIVATOR-RELATED"/>
    <property type="match status" value="1"/>
</dbReference>
<organism evidence="4 5">
    <name type="scientific">Vitis vinifera</name>
    <name type="common">Grape</name>
    <dbReference type="NCBI Taxonomy" id="29760"/>
    <lineage>
        <taxon>Eukaryota</taxon>
        <taxon>Viridiplantae</taxon>
        <taxon>Streptophyta</taxon>
        <taxon>Embryophyta</taxon>
        <taxon>Tracheophyta</taxon>
        <taxon>Spermatophyta</taxon>
        <taxon>Magnoliopsida</taxon>
        <taxon>eudicotyledons</taxon>
        <taxon>Gunneridae</taxon>
        <taxon>Pentapetalae</taxon>
        <taxon>rosids</taxon>
        <taxon>Vitales</taxon>
        <taxon>Vitaceae</taxon>
        <taxon>Viteae</taxon>
        <taxon>Vitis</taxon>
    </lineage>
</organism>
<evidence type="ECO:0000256" key="1">
    <source>
        <dbReference type="ARBA" id="ARBA00022837"/>
    </source>
</evidence>
<dbReference type="PROSITE" id="PS00018">
    <property type="entry name" value="EF_HAND_1"/>
    <property type="match status" value="1"/>
</dbReference>
<feature type="domain" description="TLDc" evidence="3">
    <location>
        <begin position="295"/>
        <end position="647"/>
    </location>
</feature>
<keyword evidence="1" id="KW-0106">Calcium</keyword>
<name>A0A438BP05_VITVI</name>
<accession>A0A438BP05</accession>
<reference evidence="4 5" key="1">
    <citation type="journal article" date="2018" name="PLoS Genet.">
        <title>Population sequencing reveals clonal diversity and ancestral inbreeding in the grapevine cultivar Chardonnay.</title>
        <authorList>
            <person name="Roach M.J."/>
            <person name="Johnson D.L."/>
            <person name="Bohlmann J."/>
            <person name="van Vuuren H.J."/>
            <person name="Jones S.J."/>
            <person name="Pretorius I.S."/>
            <person name="Schmidt S.A."/>
            <person name="Borneman A.R."/>
        </authorList>
    </citation>
    <scope>NUCLEOTIDE SEQUENCE [LARGE SCALE GENOMIC DNA]</scope>
    <source>
        <strain evidence="5">cv. Chardonnay</strain>
        <tissue evidence="4">Leaf</tissue>
    </source>
</reference>
<dbReference type="Pfam" id="PF13966">
    <property type="entry name" value="zf-RVT"/>
    <property type="match status" value="1"/>
</dbReference>
<dbReference type="PANTHER" id="PTHR23354:SF95">
    <property type="entry name" value="CALCIUM-BINDING EF-HAND FAMILY PROTEIN-RELATED"/>
    <property type="match status" value="1"/>
</dbReference>
<dbReference type="GO" id="GO:0005509">
    <property type="term" value="F:calcium ion binding"/>
    <property type="evidence" value="ECO:0007669"/>
    <property type="project" value="InterPro"/>
</dbReference>
<dbReference type="SUPFAM" id="SSF47473">
    <property type="entry name" value="EF-hand"/>
    <property type="match status" value="1"/>
</dbReference>
<dbReference type="InterPro" id="IPR018247">
    <property type="entry name" value="EF_Hand_1_Ca_BS"/>
</dbReference>
<dbReference type="Pfam" id="PF07534">
    <property type="entry name" value="TLD"/>
    <property type="match status" value="2"/>
</dbReference>
<comment type="caution">
    <text evidence="4">The sequence shown here is derived from an EMBL/GenBank/DDBJ whole genome shotgun (WGS) entry which is preliminary data.</text>
</comment>
<dbReference type="EMBL" id="QGNW01002686">
    <property type="protein sequence ID" value="RVW12705.1"/>
    <property type="molecule type" value="Genomic_DNA"/>
</dbReference>
<sequence>MVKRRVGGAPVQAFNDWEVELVEHFLQKIQAFRVQREEEDRVIWIASRCDTFTVKSLYSILEPENSPLFPSGSIWRVNVPPKVTFFAWEASRDSLLFRKETLLGWHEAFVGKVRKKAWQMTPLCIFWVSIVLNPSSLGTYEKGSNDDIEEFIYRLLDVNSDGIVGRSDLEAVLTVMLDDISSQRNSEPGYSPHEGIIKIFLNAATFSKIDEGCAETCMYFEDFRSWCSLLPSVRKYLGSLLMSSDSGLLPFSFRISFLFDRFYDSKKIKDFVRIGRPGYQVPHLMHPENIDSSMIIAKKEYAWHIGGALPQQELEEWKLLYHSAFHGLSFNTFLGNISYHDERPSVVSVELVYADCPACALGPTVLIIKDKEGYVYGGYASQPWERHGDFYGDMKSFLFQIFPKASIFKPTGANSNIQWALSVPSWRDAMLEEIMTLKKSGTWEFVDLPSGNKTAGCKCMFIVKDVCFNDKAKYNLSITFLNRKLRLATMSTWWKKCSWIFLLGNKESWLQAQVDHTLFYRKSLNDLGPMKYLIGMEVARSKRVSWYSKGSIPLTYSKKSVSLEVNQHVLQSRQIIRLGFEGECAVNFSSDSIPNGIGFGGRVNHFGLFLSASFDEGQTFTCTTFGSPCLSNINRIHPEVIECWGVVPKGAQQERHETGKGTILERFKEDRHMLNMVGLANSSE</sequence>
<gene>
    <name evidence="4" type="primary">tldc1_0</name>
    <name evidence="4" type="ORF">CK203_114977</name>
</gene>
<dbReference type="InterPro" id="IPR026960">
    <property type="entry name" value="RVT-Znf"/>
</dbReference>
<dbReference type="Proteomes" id="UP000288805">
    <property type="component" value="Unassembled WGS sequence"/>
</dbReference>
<dbReference type="InterPro" id="IPR006571">
    <property type="entry name" value="TLDc_dom"/>
</dbReference>
<evidence type="ECO:0000313" key="5">
    <source>
        <dbReference type="Proteomes" id="UP000288805"/>
    </source>
</evidence>
<dbReference type="AlphaFoldDB" id="A0A438BP05"/>
<protein>
    <submittedName>
        <fullName evidence="4">TLD domain-containing protein 1</fullName>
    </submittedName>
</protein>
<feature type="domain" description="EF-hand" evidence="2">
    <location>
        <begin position="144"/>
        <end position="179"/>
    </location>
</feature>
<dbReference type="SMART" id="SM00584">
    <property type="entry name" value="TLDc"/>
    <property type="match status" value="1"/>
</dbReference>
<evidence type="ECO:0000313" key="4">
    <source>
        <dbReference type="EMBL" id="RVW12705.1"/>
    </source>
</evidence>
<dbReference type="PROSITE" id="PS51886">
    <property type="entry name" value="TLDC"/>
    <property type="match status" value="1"/>
</dbReference>